<dbReference type="InterPro" id="IPR016181">
    <property type="entry name" value="Acyl_CoA_acyltransferase"/>
</dbReference>
<dbReference type="InterPro" id="IPR000182">
    <property type="entry name" value="GNAT_dom"/>
</dbReference>
<dbReference type="EMBL" id="BARU01012493">
    <property type="protein sequence ID" value="GAH41856.1"/>
    <property type="molecule type" value="Genomic_DNA"/>
</dbReference>
<dbReference type="AlphaFoldDB" id="X1F889"/>
<evidence type="ECO:0000313" key="2">
    <source>
        <dbReference type="EMBL" id="GAH41856.1"/>
    </source>
</evidence>
<evidence type="ECO:0000259" key="1">
    <source>
        <dbReference type="PROSITE" id="PS51186"/>
    </source>
</evidence>
<accession>X1F889</accession>
<dbReference type="SUPFAM" id="SSF55729">
    <property type="entry name" value="Acyl-CoA N-acyltransferases (Nat)"/>
    <property type="match status" value="1"/>
</dbReference>
<reference evidence="2" key="1">
    <citation type="journal article" date="2014" name="Front. Microbiol.">
        <title>High frequency of phylogenetically diverse reductive dehalogenase-homologous genes in deep subseafloor sedimentary metagenomes.</title>
        <authorList>
            <person name="Kawai M."/>
            <person name="Futagami T."/>
            <person name="Toyoda A."/>
            <person name="Takaki Y."/>
            <person name="Nishi S."/>
            <person name="Hori S."/>
            <person name="Arai W."/>
            <person name="Tsubouchi T."/>
            <person name="Morono Y."/>
            <person name="Uchiyama I."/>
            <person name="Ito T."/>
            <person name="Fujiyama A."/>
            <person name="Inagaki F."/>
            <person name="Takami H."/>
        </authorList>
    </citation>
    <scope>NUCLEOTIDE SEQUENCE</scope>
    <source>
        <strain evidence="2">Expedition CK06-06</strain>
    </source>
</reference>
<dbReference type="Gene3D" id="3.40.630.30">
    <property type="match status" value="1"/>
</dbReference>
<protein>
    <recommendedName>
        <fullName evidence="1">N-acetyltransferase domain-containing protein</fullName>
    </recommendedName>
</protein>
<comment type="caution">
    <text evidence="2">The sequence shown here is derived from an EMBL/GenBank/DDBJ whole genome shotgun (WGS) entry which is preliminary data.</text>
</comment>
<gene>
    <name evidence="2" type="ORF">S03H2_23018</name>
</gene>
<organism evidence="2">
    <name type="scientific">marine sediment metagenome</name>
    <dbReference type="NCBI Taxonomy" id="412755"/>
    <lineage>
        <taxon>unclassified sequences</taxon>
        <taxon>metagenomes</taxon>
        <taxon>ecological metagenomes</taxon>
    </lineage>
</organism>
<feature type="non-terminal residue" evidence="2">
    <location>
        <position position="1"/>
    </location>
</feature>
<sequence>YIIAEYENKVVGTLMGVLDSHGFLYIADVLVDPDIRQQKIATSMFFKIINEWGIPNRAQRIWLQVEIENMEAMNLYTKLGLEKAYSYYYLEKHLVI</sequence>
<dbReference type="CDD" id="cd04301">
    <property type="entry name" value="NAT_SF"/>
    <property type="match status" value="1"/>
</dbReference>
<feature type="domain" description="N-acetyltransferase" evidence="1">
    <location>
        <begin position="1"/>
        <end position="96"/>
    </location>
</feature>
<name>X1F889_9ZZZZ</name>
<proteinExistence type="predicted"/>
<dbReference type="GO" id="GO:0016747">
    <property type="term" value="F:acyltransferase activity, transferring groups other than amino-acyl groups"/>
    <property type="evidence" value="ECO:0007669"/>
    <property type="project" value="InterPro"/>
</dbReference>
<dbReference type="PROSITE" id="PS51186">
    <property type="entry name" value="GNAT"/>
    <property type="match status" value="1"/>
</dbReference>
<dbReference type="Pfam" id="PF00583">
    <property type="entry name" value="Acetyltransf_1"/>
    <property type="match status" value="1"/>
</dbReference>